<dbReference type="VEuPathDB" id="FungiDB:FOZG_15909"/>
<dbReference type="GO" id="GO:0043531">
    <property type="term" value="F:ADP binding"/>
    <property type="evidence" value="ECO:0007669"/>
    <property type="project" value="InterPro"/>
</dbReference>
<dbReference type="VEuPathDB" id="FungiDB:FOC1_g10005472"/>
<comment type="caution">
    <text evidence="3">The sequence shown here is derived from an EMBL/GenBank/DDBJ whole genome shotgun (WGS) entry which is preliminary data.</text>
</comment>
<gene>
    <name evidence="3" type="ORF">BFJ69_g13814</name>
</gene>
<evidence type="ECO:0008006" key="5">
    <source>
        <dbReference type="Google" id="ProtNLM"/>
    </source>
</evidence>
<organism evidence="3 4">
    <name type="scientific">Fusarium oxysporum</name>
    <name type="common">Fusarium vascular wilt</name>
    <dbReference type="NCBI Taxonomy" id="5507"/>
    <lineage>
        <taxon>Eukaryota</taxon>
        <taxon>Fungi</taxon>
        <taxon>Dikarya</taxon>
        <taxon>Ascomycota</taxon>
        <taxon>Pezizomycotina</taxon>
        <taxon>Sordariomycetes</taxon>
        <taxon>Hypocreomycetidae</taxon>
        <taxon>Hypocreales</taxon>
        <taxon>Nectriaceae</taxon>
        <taxon>Fusarium</taxon>
        <taxon>Fusarium oxysporum species complex</taxon>
    </lineage>
</organism>
<dbReference type="PANTHER" id="PTHR46082">
    <property type="entry name" value="ATP/GTP-BINDING PROTEIN-RELATED"/>
    <property type="match status" value="1"/>
</dbReference>
<sequence>MSAAIGRPQRPVSRADFPLAIICALSLEADAIESLFDEHWDCNVYSKAPGDPNSYSTGCIGHHNVVLAYMPEAGKANGAAVATNCRVSFPHIKLAIVVGICGVIPFTPGPRDAHHEIILGDVIISQSVVQYDLGRQYPESFEYKDTNEEALGRPNVEIRSLLSKLKGLRARRAFESDMRSFLTLLQQDLELAAYYPEPGTDRLYEATYRHVDKDMPCVKCGCNGKLVPRERLREEVPEPKIHFGRIASGDTVMMSGEDRDNIARKLGVIAFEMESAGVWDSLPCLVVKGACDYADSHKAKATQNYAAATAAACTKAILRHWVVPTGHDPIGEEIWPQFLVPFPPNEGFVGRQSILDDLRQQLSPEKSYAVAALFGLGGVGKTQIALAYVHELHTQSPDLSIFWVYASNEERMRQSYTTIMQQLKVLCSEANSDILEQMKQWLEAEHHKPWLMVIDNVDELDLFYGTGGLSRYLPTCAQGKLLITTRNRQVAVRATKGRGFIEVSRMTDSEAREVLSAHLACLEPDVADLSILAFKLEYLPLILVQAAAFIQENGISIGEYLNLLENDDDLVELLNEDFETSGRDPDSLRAVAKTWAISFRQIQRQNELAGDLLALISMFNHQHIPESFLVAYFSSIYNQEKPLELIKAIGVLKAFSVVSTGQNNSISMHRLIQLVMRRWLFQEDIVDSFLHNAMMAMYNQFGSILDENGRMQIKHNMVHLASIASVAADAMGAKLLRCTNTLDMLELTILRLLYYILFRLAKVVIKKKS</sequence>
<evidence type="ECO:0000259" key="1">
    <source>
        <dbReference type="Pfam" id="PF00931"/>
    </source>
</evidence>
<dbReference type="SUPFAM" id="SSF53167">
    <property type="entry name" value="Purine and uridine phosphorylases"/>
    <property type="match status" value="1"/>
</dbReference>
<dbReference type="VEuPathDB" id="FungiDB:FOIG_15075"/>
<dbReference type="VEuPathDB" id="FungiDB:HZS61_010980"/>
<dbReference type="InterPro" id="IPR027417">
    <property type="entry name" value="P-loop_NTPase"/>
</dbReference>
<dbReference type="InterPro" id="IPR035994">
    <property type="entry name" value="Nucleoside_phosphorylase_sf"/>
</dbReference>
<dbReference type="SUPFAM" id="SSF52540">
    <property type="entry name" value="P-loop containing nucleoside triphosphate hydrolases"/>
    <property type="match status" value="1"/>
</dbReference>
<dbReference type="Pfam" id="PF01048">
    <property type="entry name" value="PNP_UDP_1"/>
    <property type="match status" value="1"/>
</dbReference>
<dbReference type="VEuPathDB" id="FungiDB:FOC4_g10003966"/>
<dbReference type="EMBL" id="MRCX01000196">
    <property type="protein sequence ID" value="RKK68201.1"/>
    <property type="molecule type" value="Genomic_DNA"/>
</dbReference>
<name>A0A420MJH3_FUSOX</name>
<dbReference type="AlphaFoldDB" id="A0A420MJH3"/>
<evidence type="ECO:0000259" key="2">
    <source>
        <dbReference type="Pfam" id="PF01048"/>
    </source>
</evidence>
<proteinExistence type="predicted"/>
<evidence type="ECO:0000313" key="4">
    <source>
        <dbReference type="Proteomes" id="UP000285084"/>
    </source>
</evidence>
<dbReference type="Gene3D" id="3.40.50.1580">
    <property type="entry name" value="Nucleoside phosphorylase domain"/>
    <property type="match status" value="1"/>
</dbReference>
<dbReference type="Proteomes" id="UP000285084">
    <property type="component" value="Unassembled WGS sequence"/>
</dbReference>
<dbReference type="InterPro" id="IPR000845">
    <property type="entry name" value="Nucleoside_phosphorylase_d"/>
</dbReference>
<dbReference type="PANTHER" id="PTHR46082:SF6">
    <property type="entry name" value="AAA+ ATPASE DOMAIN-CONTAINING PROTEIN-RELATED"/>
    <property type="match status" value="1"/>
</dbReference>
<dbReference type="InterPro" id="IPR053137">
    <property type="entry name" value="NLR-like"/>
</dbReference>
<dbReference type="InterPro" id="IPR002182">
    <property type="entry name" value="NB-ARC"/>
</dbReference>
<dbReference type="VEuPathDB" id="FungiDB:FOMG_15261"/>
<reference evidence="3 4" key="1">
    <citation type="journal article" date="2018" name="Sci. Rep.">
        <title>Characterisation of pathogen-specific regions and novel effector candidates in Fusarium oxysporum f. sp. cepae.</title>
        <authorList>
            <person name="Armitage A.D."/>
            <person name="Taylor A."/>
            <person name="Sobczyk M.K."/>
            <person name="Baxter L."/>
            <person name="Greenfield B.P."/>
            <person name="Bates H.J."/>
            <person name="Wilson F."/>
            <person name="Jackson A.C."/>
            <person name="Ott S."/>
            <person name="Harrison R.J."/>
            <person name="Clarkson J.P."/>
        </authorList>
    </citation>
    <scope>NUCLEOTIDE SEQUENCE [LARGE SCALE GENOMIC DNA]</scope>
    <source>
        <strain evidence="3 4">Fo_A13</strain>
    </source>
</reference>
<accession>A0A420MJH3</accession>
<protein>
    <recommendedName>
        <fullName evidence="5">Nucleoside phosphorylase domain-containing protein</fullName>
    </recommendedName>
</protein>
<dbReference type="VEuPathDB" id="FungiDB:FOXG_10012"/>
<dbReference type="Pfam" id="PF00931">
    <property type="entry name" value="NB-ARC"/>
    <property type="match status" value="1"/>
</dbReference>
<evidence type="ECO:0000313" key="3">
    <source>
        <dbReference type="EMBL" id="RKK68201.1"/>
    </source>
</evidence>
<feature type="domain" description="NB-ARC" evidence="1">
    <location>
        <begin position="353"/>
        <end position="517"/>
    </location>
</feature>
<dbReference type="GO" id="GO:0009116">
    <property type="term" value="P:nucleoside metabolic process"/>
    <property type="evidence" value="ECO:0007669"/>
    <property type="project" value="InterPro"/>
</dbReference>
<dbReference type="Gene3D" id="3.40.50.300">
    <property type="entry name" value="P-loop containing nucleotide triphosphate hydrolases"/>
    <property type="match status" value="1"/>
</dbReference>
<dbReference type="GO" id="GO:0003824">
    <property type="term" value="F:catalytic activity"/>
    <property type="evidence" value="ECO:0007669"/>
    <property type="project" value="InterPro"/>
</dbReference>
<feature type="domain" description="Nucleoside phosphorylase" evidence="2">
    <location>
        <begin position="19"/>
        <end position="318"/>
    </location>
</feature>
<dbReference type="VEuPathDB" id="FungiDB:FOXG_20202"/>